<evidence type="ECO:0000313" key="4">
    <source>
        <dbReference type="Proteomes" id="UP000578449"/>
    </source>
</evidence>
<reference evidence="3 4" key="1">
    <citation type="submission" date="2020-08" db="EMBL/GenBank/DDBJ databases">
        <title>Genomic Encyclopedia of Type Strains, Phase IV (KMG-IV): sequencing the most valuable type-strain genomes for metagenomic binning, comparative biology and taxonomic classification.</title>
        <authorList>
            <person name="Goeker M."/>
        </authorList>
    </citation>
    <scope>NUCLEOTIDE SEQUENCE [LARGE SCALE GENOMIC DNA]</scope>
    <source>
        <strain evidence="3 4">DSM 45615</strain>
    </source>
</reference>
<sequence>MDTFIGRKRELAKLRRQMDKVRDGGRVGRPGRAILMRGRRRVGKSRLAEEFIRQEQVPHVYFAAEQESVQEQLQRFYAAVSASELPGARLFAGQSPQSWSGALELLARALPQDAPSIVVIDELPYLIRSDPYLESKLQRAFDRELSRIPVLLLLIGSDLSMMEAINQYDKPFYMRATDMVVPPLTPADVADKLGLPAAEAIDAHLVTGGMPMVCEEWEPGATLWDYLESAVADSTSALVVSGERALASELPGDAQARRVLRAIGSGSRTRASILRSAGDIPHTTMSRTMQMLLDKRMVLAELPLSAKPSRETRYSVADSHLRFWLPFLSTSLTDIERDRADLVLRRIKRGWSSWRGMAVEPLVRESLRRLDGLPEDTVAVGGYWTRTNDPEIDIVGADREPVAQRVTMVGSIKWLENRPFDRHDLAELVVHRSKLPGADSGTPMYAVSRSGADTGEVVVVTPEDLVDAWR</sequence>
<evidence type="ECO:0000259" key="1">
    <source>
        <dbReference type="Pfam" id="PF01637"/>
    </source>
</evidence>
<dbReference type="InterPro" id="IPR004256">
    <property type="entry name" value="DUF234"/>
</dbReference>
<dbReference type="RefSeq" id="WP_185051608.1">
    <property type="nucleotide sequence ID" value="NZ_BAABIX010000004.1"/>
</dbReference>
<comment type="caution">
    <text evidence="3">The sequence shown here is derived from an EMBL/GenBank/DDBJ whole genome shotgun (WGS) entry which is preliminary data.</text>
</comment>
<organism evidence="3 4">
    <name type="scientific">Thermocatellispora tengchongensis</name>
    <dbReference type="NCBI Taxonomy" id="1073253"/>
    <lineage>
        <taxon>Bacteria</taxon>
        <taxon>Bacillati</taxon>
        <taxon>Actinomycetota</taxon>
        <taxon>Actinomycetes</taxon>
        <taxon>Streptosporangiales</taxon>
        <taxon>Streptosporangiaceae</taxon>
        <taxon>Thermocatellispora</taxon>
    </lineage>
</organism>
<dbReference type="Pfam" id="PF01637">
    <property type="entry name" value="ATPase_2"/>
    <property type="match status" value="1"/>
</dbReference>
<keyword evidence="4" id="KW-1185">Reference proteome</keyword>
<feature type="domain" description="ATPase" evidence="1">
    <location>
        <begin position="30"/>
        <end position="184"/>
    </location>
</feature>
<accession>A0A840P9U7</accession>
<dbReference type="Gene3D" id="3.40.50.300">
    <property type="entry name" value="P-loop containing nucleotide triphosphate hydrolases"/>
    <property type="match status" value="1"/>
</dbReference>
<dbReference type="EMBL" id="JACHGN010000009">
    <property type="protein sequence ID" value="MBB5134693.1"/>
    <property type="molecule type" value="Genomic_DNA"/>
</dbReference>
<dbReference type="GO" id="GO:0005524">
    <property type="term" value="F:ATP binding"/>
    <property type="evidence" value="ECO:0007669"/>
    <property type="project" value="InterPro"/>
</dbReference>
<feature type="domain" description="DUF234" evidence="2">
    <location>
        <begin position="324"/>
        <end position="416"/>
    </location>
</feature>
<dbReference type="PANTHER" id="PTHR34704:SF1">
    <property type="entry name" value="ATPASE"/>
    <property type="match status" value="1"/>
</dbReference>
<dbReference type="Pfam" id="PF03008">
    <property type="entry name" value="DUF234"/>
    <property type="match status" value="1"/>
</dbReference>
<dbReference type="Proteomes" id="UP000578449">
    <property type="component" value="Unassembled WGS sequence"/>
</dbReference>
<dbReference type="InterPro" id="IPR027417">
    <property type="entry name" value="P-loop_NTPase"/>
</dbReference>
<dbReference type="SUPFAM" id="SSF52540">
    <property type="entry name" value="P-loop containing nucleoside triphosphate hydrolases"/>
    <property type="match status" value="1"/>
</dbReference>
<name>A0A840P9U7_9ACTN</name>
<dbReference type="InterPro" id="IPR011579">
    <property type="entry name" value="ATPase_dom"/>
</dbReference>
<evidence type="ECO:0000313" key="3">
    <source>
        <dbReference type="EMBL" id="MBB5134693.1"/>
    </source>
</evidence>
<protein>
    <recommendedName>
        <fullName evidence="5">ATPase</fullName>
    </recommendedName>
</protein>
<proteinExistence type="predicted"/>
<dbReference type="AlphaFoldDB" id="A0A840P9U7"/>
<evidence type="ECO:0000259" key="2">
    <source>
        <dbReference type="Pfam" id="PF03008"/>
    </source>
</evidence>
<evidence type="ECO:0008006" key="5">
    <source>
        <dbReference type="Google" id="ProtNLM"/>
    </source>
</evidence>
<dbReference type="PANTHER" id="PTHR34704">
    <property type="entry name" value="ATPASE"/>
    <property type="match status" value="1"/>
</dbReference>
<gene>
    <name evidence="3" type="ORF">HNP84_004427</name>
</gene>